<evidence type="ECO:0000256" key="1">
    <source>
        <dbReference type="SAM" id="MobiDB-lite"/>
    </source>
</evidence>
<feature type="compositionally biased region" description="Basic and acidic residues" evidence="1">
    <location>
        <begin position="214"/>
        <end position="240"/>
    </location>
</feature>
<comment type="caution">
    <text evidence="3">The sequence shown here is derived from an EMBL/GenBank/DDBJ whole genome shotgun (WGS) entry which is preliminary data.</text>
</comment>
<feature type="compositionally biased region" description="Basic and acidic residues" evidence="1">
    <location>
        <begin position="315"/>
        <end position="327"/>
    </location>
</feature>
<accession>A0ABV9EQA5</accession>
<keyword evidence="2" id="KW-1133">Transmembrane helix</keyword>
<organism evidence="3 4">
    <name type="scientific">Sphaerisporangium corydalis</name>
    <dbReference type="NCBI Taxonomy" id="1441875"/>
    <lineage>
        <taxon>Bacteria</taxon>
        <taxon>Bacillati</taxon>
        <taxon>Actinomycetota</taxon>
        <taxon>Actinomycetes</taxon>
        <taxon>Streptosporangiales</taxon>
        <taxon>Streptosporangiaceae</taxon>
        <taxon>Sphaerisporangium</taxon>
    </lineage>
</organism>
<feature type="compositionally biased region" description="Gly residues" evidence="1">
    <location>
        <begin position="93"/>
        <end position="112"/>
    </location>
</feature>
<feature type="region of interest" description="Disordered" evidence="1">
    <location>
        <begin position="77"/>
        <end position="121"/>
    </location>
</feature>
<feature type="compositionally biased region" description="Low complexity" evidence="1">
    <location>
        <begin position="81"/>
        <end position="92"/>
    </location>
</feature>
<dbReference type="RefSeq" id="WP_262848585.1">
    <property type="nucleotide sequence ID" value="NZ_JANZYP010000075.1"/>
</dbReference>
<feature type="region of interest" description="Disordered" evidence="1">
    <location>
        <begin position="167"/>
        <end position="249"/>
    </location>
</feature>
<evidence type="ECO:0000313" key="4">
    <source>
        <dbReference type="Proteomes" id="UP001595891"/>
    </source>
</evidence>
<feature type="transmembrane region" description="Helical" evidence="2">
    <location>
        <begin position="266"/>
        <end position="287"/>
    </location>
</feature>
<dbReference type="Proteomes" id="UP001595891">
    <property type="component" value="Unassembled WGS sequence"/>
</dbReference>
<keyword evidence="2" id="KW-0472">Membrane</keyword>
<feature type="compositionally biased region" description="Basic and acidic residues" evidence="1">
    <location>
        <begin position="190"/>
        <end position="204"/>
    </location>
</feature>
<evidence type="ECO:0000256" key="2">
    <source>
        <dbReference type="SAM" id="Phobius"/>
    </source>
</evidence>
<keyword evidence="2" id="KW-0812">Transmembrane</keyword>
<keyword evidence="4" id="KW-1185">Reference proteome</keyword>
<dbReference type="EMBL" id="JBHSFN010000027">
    <property type="protein sequence ID" value="MFC4590905.1"/>
    <property type="molecule type" value="Genomic_DNA"/>
</dbReference>
<proteinExistence type="predicted"/>
<gene>
    <name evidence="3" type="ORF">ACFO8L_32750</name>
</gene>
<evidence type="ECO:0000313" key="3">
    <source>
        <dbReference type="EMBL" id="MFC4590905.1"/>
    </source>
</evidence>
<name>A0ABV9EQA5_9ACTN</name>
<feature type="region of interest" description="Disordered" evidence="1">
    <location>
        <begin position="294"/>
        <end position="379"/>
    </location>
</feature>
<protein>
    <submittedName>
        <fullName evidence="3">Uncharacterized protein</fullName>
    </submittedName>
</protein>
<sequence>MAGDLSPRGWPFLVARGRRLGYRTLMAPGFLIDERDHGILDDRVVPGSSPEVASVIELVTGAGRRLTVVHATHPVTAADITGPGTPSGAGPRPSGGGGSAEAGSGTPAGAGPGAPVPRDEHSRPLRLIYGFCVDGTVSRPDEDDLRACREVALGAYRRFLGDEEGFTVEPGPEFRPVSPVVPPTQGRPSGTEDRRAVTAAHHESGQSAAGGRDLAGRRERAEVGRERAEVGGRERVEAGGREGAGGGRRVMSLADRRALRPPAGRGAVLAGTAAVLVVAMIAVVFWLTRPAPPAPPVACDKAGRVSTSEPGGPAGDERSGGAGREGEPGSDGSEGSDGVEREDGPGSDASSRSPVPGTTPACSPTRRATTGEGDRRGPR</sequence>
<reference evidence="4" key="1">
    <citation type="journal article" date="2019" name="Int. J. Syst. Evol. Microbiol.">
        <title>The Global Catalogue of Microorganisms (GCM) 10K type strain sequencing project: providing services to taxonomists for standard genome sequencing and annotation.</title>
        <authorList>
            <consortium name="The Broad Institute Genomics Platform"/>
            <consortium name="The Broad Institute Genome Sequencing Center for Infectious Disease"/>
            <person name="Wu L."/>
            <person name="Ma J."/>
        </authorList>
    </citation>
    <scope>NUCLEOTIDE SEQUENCE [LARGE SCALE GENOMIC DNA]</scope>
    <source>
        <strain evidence="4">CCUG 49560</strain>
    </source>
</reference>